<dbReference type="InterPro" id="IPR004031">
    <property type="entry name" value="PMP22/EMP/MP20/Claudin"/>
</dbReference>
<evidence type="ECO:0000256" key="8">
    <source>
        <dbReference type="SAM" id="Phobius"/>
    </source>
</evidence>
<dbReference type="Proteomes" id="UP001642483">
    <property type="component" value="Unassembled WGS sequence"/>
</dbReference>
<gene>
    <name evidence="9" type="ORF">CVLEPA_LOCUS7870</name>
</gene>
<sequence length="206" mass="23368">MAKEVIVDISWLRPLKLIGLANLLCGIIAFILSMALEDWVISDEHEEFKYYMSLWKKCQKGGDNDVQTGDVAVTTPADQHEDTWTCTGATENAGYMSVVQAFIVIPFIIAILAFVIGCIAYCKREWRRLYRIAGIILIVAAVLVLLAVIIFPCMFLQELPFYAFFWFGWGYGIAWAAMCFILTAAVLFLISQDKKEIYHTQKTMNI</sequence>
<evidence type="ECO:0000313" key="10">
    <source>
        <dbReference type="Proteomes" id="UP001642483"/>
    </source>
</evidence>
<dbReference type="Pfam" id="PF13903">
    <property type="entry name" value="Claudin_2"/>
    <property type="match status" value="1"/>
</dbReference>
<dbReference type="Gene3D" id="1.20.140.150">
    <property type="match status" value="1"/>
</dbReference>
<dbReference type="EMBL" id="CAWYQH010000046">
    <property type="protein sequence ID" value="CAK8677884.1"/>
    <property type="molecule type" value="Genomic_DNA"/>
</dbReference>
<keyword evidence="10" id="KW-1185">Reference proteome</keyword>
<proteinExistence type="inferred from homology"/>
<evidence type="ECO:0000256" key="6">
    <source>
        <dbReference type="ARBA" id="ARBA00022989"/>
    </source>
</evidence>
<feature type="transmembrane region" description="Helical" evidence="8">
    <location>
        <begin position="163"/>
        <end position="190"/>
    </location>
</feature>
<keyword evidence="4 8" id="KW-0812">Transmembrane</keyword>
<comment type="similarity">
    <text evidence="3">Belongs to the TMEM47 family.</text>
</comment>
<name>A0ABP0FHD8_CLALP</name>
<reference evidence="9 10" key="1">
    <citation type="submission" date="2024-02" db="EMBL/GenBank/DDBJ databases">
        <authorList>
            <person name="Daric V."/>
            <person name="Darras S."/>
        </authorList>
    </citation>
    <scope>NUCLEOTIDE SEQUENCE [LARGE SCALE GENOMIC DNA]</scope>
</reference>
<evidence type="ECO:0000256" key="7">
    <source>
        <dbReference type="ARBA" id="ARBA00023136"/>
    </source>
</evidence>
<comment type="subcellular location">
    <subcellularLocation>
        <location evidence="2">Cell junction</location>
    </subcellularLocation>
    <subcellularLocation>
        <location evidence="1">Membrane</location>
        <topology evidence="1">Multi-pass membrane protein</topology>
    </subcellularLocation>
</comment>
<feature type="transmembrane region" description="Helical" evidence="8">
    <location>
        <begin position="129"/>
        <end position="151"/>
    </location>
</feature>
<evidence type="ECO:0000313" key="9">
    <source>
        <dbReference type="EMBL" id="CAK8677884.1"/>
    </source>
</evidence>
<dbReference type="PANTHER" id="PTHR14399">
    <property type="entry name" value="P53-INDUCED PROTEIN RELATED"/>
    <property type="match status" value="1"/>
</dbReference>
<evidence type="ECO:0000256" key="2">
    <source>
        <dbReference type="ARBA" id="ARBA00004282"/>
    </source>
</evidence>
<evidence type="ECO:0000256" key="1">
    <source>
        <dbReference type="ARBA" id="ARBA00004141"/>
    </source>
</evidence>
<feature type="transmembrane region" description="Helical" evidence="8">
    <location>
        <begin position="101"/>
        <end position="122"/>
    </location>
</feature>
<evidence type="ECO:0000256" key="4">
    <source>
        <dbReference type="ARBA" id="ARBA00022692"/>
    </source>
</evidence>
<protein>
    <submittedName>
        <fullName evidence="9">Uncharacterized protein</fullName>
    </submittedName>
</protein>
<organism evidence="9 10">
    <name type="scientific">Clavelina lepadiformis</name>
    <name type="common">Light-bulb sea squirt</name>
    <name type="synonym">Ascidia lepadiformis</name>
    <dbReference type="NCBI Taxonomy" id="159417"/>
    <lineage>
        <taxon>Eukaryota</taxon>
        <taxon>Metazoa</taxon>
        <taxon>Chordata</taxon>
        <taxon>Tunicata</taxon>
        <taxon>Ascidiacea</taxon>
        <taxon>Aplousobranchia</taxon>
        <taxon>Clavelinidae</taxon>
        <taxon>Clavelina</taxon>
    </lineage>
</organism>
<evidence type="ECO:0000256" key="3">
    <source>
        <dbReference type="ARBA" id="ARBA00008691"/>
    </source>
</evidence>
<dbReference type="InterPro" id="IPR015664">
    <property type="entry name" value="P53_induced"/>
</dbReference>
<keyword evidence="5" id="KW-0965">Cell junction</keyword>
<keyword evidence="6 8" id="KW-1133">Transmembrane helix</keyword>
<comment type="caution">
    <text evidence="9">The sequence shown here is derived from an EMBL/GenBank/DDBJ whole genome shotgun (WGS) entry which is preliminary data.</text>
</comment>
<feature type="transmembrane region" description="Helical" evidence="8">
    <location>
        <begin position="17"/>
        <end position="36"/>
    </location>
</feature>
<dbReference type="PANTHER" id="PTHR14399:SF5">
    <property type="entry name" value="CELL JUNCTION PROTEIN VAB-9"/>
    <property type="match status" value="1"/>
</dbReference>
<accession>A0ABP0FHD8</accession>
<evidence type="ECO:0000256" key="5">
    <source>
        <dbReference type="ARBA" id="ARBA00022949"/>
    </source>
</evidence>
<keyword evidence="7 8" id="KW-0472">Membrane</keyword>